<dbReference type="PROSITE" id="PS50192">
    <property type="entry name" value="T_SNARE"/>
    <property type="match status" value="1"/>
</dbReference>
<dbReference type="PANTHER" id="PTHR19957">
    <property type="entry name" value="SYNTAXIN"/>
    <property type="match status" value="1"/>
</dbReference>
<dbReference type="GO" id="GO:0005484">
    <property type="term" value="F:SNAP receptor activity"/>
    <property type="evidence" value="ECO:0007669"/>
    <property type="project" value="InterPro"/>
</dbReference>
<evidence type="ECO:0000313" key="12">
    <source>
        <dbReference type="EMBL" id="CAG4645710.1"/>
    </source>
</evidence>
<dbReference type="GO" id="GO:0000149">
    <property type="term" value="F:SNARE binding"/>
    <property type="evidence" value="ECO:0007669"/>
    <property type="project" value="TreeGrafter"/>
</dbReference>
<feature type="transmembrane region" description="Helical" evidence="10">
    <location>
        <begin position="285"/>
        <end position="305"/>
    </location>
</feature>
<dbReference type="GO" id="GO:0000139">
    <property type="term" value="C:Golgi membrane"/>
    <property type="evidence" value="ECO:0007669"/>
    <property type="project" value="UniProtKB-SubCell"/>
</dbReference>
<dbReference type="InterPro" id="IPR000727">
    <property type="entry name" value="T_SNARE_dom"/>
</dbReference>
<keyword evidence="6 10" id="KW-1133">Transmembrane helix</keyword>
<gene>
    <name evidence="12" type="primary">EOG090X0AQP</name>
</gene>
<protein>
    <submittedName>
        <fullName evidence="12">EOG090X0AQP</fullName>
    </submittedName>
</protein>
<evidence type="ECO:0000256" key="5">
    <source>
        <dbReference type="ARBA" id="ARBA00022927"/>
    </source>
</evidence>
<dbReference type="EMBL" id="OC989055">
    <property type="protein sequence ID" value="CAG4645710.1"/>
    <property type="molecule type" value="Genomic_DNA"/>
</dbReference>
<dbReference type="PROSITE" id="PS00914">
    <property type="entry name" value="SYNTAXIN"/>
    <property type="match status" value="1"/>
</dbReference>
<sequence>MATRSLTEVFILMRNNAVQNRNFYSEQNFSDRASLVHHEEGDLSPKFTVGKRTRMPPEWAESLEECQYTLSKIQTRLKELSSMQSKHLLRPAFDDTMIEEQQIDTLTQEVTKMFGVCHRCIQRIQQYSLSHLQGSPEAMLSKNVVASLVASLQNLSNTFRKEQSEYLNKIKSREERSQQYFGANKQPLFEDWSEPVPGRVVSQQQLHLLEENTQAVELREREIQHVVRSISDLNVIFKEISHMVADQGTILDRIDFNVEQAQVKVHEGLTQLQKADTYQKKNRKMMCIVIMTVSVIFLLIILIAVKS</sequence>
<keyword evidence="3" id="KW-0813">Transport</keyword>
<evidence type="ECO:0000256" key="6">
    <source>
        <dbReference type="ARBA" id="ARBA00022989"/>
    </source>
</evidence>
<dbReference type="GO" id="GO:0006906">
    <property type="term" value="P:vesicle fusion"/>
    <property type="evidence" value="ECO:0007669"/>
    <property type="project" value="TreeGrafter"/>
</dbReference>
<proteinExistence type="inferred from homology"/>
<keyword evidence="5" id="KW-0653">Protein transport</keyword>
<evidence type="ECO:0000256" key="1">
    <source>
        <dbReference type="ARBA" id="ARBA00004409"/>
    </source>
</evidence>
<evidence type="ECO:0000256" key="3">
    <source>
        <dbReference type="ARBA" id="ARBA00022448"/>
    </source>
</evidence>
<dbReference type="Gene3D" id="1.20.58.70">
    <property type="match status" value="1"/>
</dbReference>
<evidence type="ECO:0000256" key="8">
    <source>
        <dbReference type="ARBA" id="ARBA00023054"/>
    </source>
</evidence>
<dbReference type="InterPro" id="IPR006012">
    <property type="entry name" value="Syntaxin/epimorphin_CS"/>
</dbReference>
<comment type="similarity">
    <text evidence="2">Belongs to the syntaxin family.</text>
</comment>
<keyword evidence="8" id="KW-0175">Coiled coil</keyword>
<evidence type="ECO:0000256" key="2">
    <source>
        <dbReference type="ARBA" id="ARBA00009063"/>
    </source>
</evidence>
<dbReference type="GO" id="GO:0031201">
    <property type="term" value="C:SNARE complex"/>
    <property type="evidence" value="ECO:0007669"/>
    <property type="project" value="TreeGrafter"/>
</dbReference>
<dbReference type="SMART" id="SM00397">
    <property type="entry name" value="t_SNARE"/>
    <property type="match status" value="1"/>
</dbReference>
<evidence type="ECO:0000256" key="4">
    <source>
        <dbReference type="ARBA" id="ARBA00022692"/>
    </source>
</evidence>
<comment type="subcellular location">
    <subcellularLocation>
        <location evidence="1">Golgi apparatus membrane</location>
        <topology evidence="1">Single-pass type IV membrane protein</topology>
    </subcellularLocation>
</comment>
<dbReference type="InterPro" id="IPR045242">
    <property type="entry name" value="Syntaxin"/>
</dbReference>
<feature type="domain" description="T-SNARE coiled-coil homology" evidence="11">
    <location>
        <begin position="213"/>
        <end position="275"/>
    </location>
</feature>
<organism evidence="12">
    <name type="scientific">Lynceus sp. MCZ IZ 141354</name>
    <dbReference type="NCBI Taxonomy" id="1930659"/>
    <lineage>
        <taxon>Eukaryota</taxon>
        <taxon>Metazoa</taxon>
        <taxon>Ecdysozoa</taxon>
        <taxon>Arthropoda</taxon>
        <taxon>Crustacea</taxon>
        <taxon>Branchiopoda</taxon>
        <taxon>Diplostraca</taxon>
        <taxon>Laevicaudata</taxon>
        <taxon>Lynceidae</taxon>
        <taxon>Lynceus</taxon>
    </lineage>
</organism>
<keyword evidence="9 10" id="KW-0472">Membrane</keyword>
<dbReference type="GO" id="GO:0006886">
    <property type="term" value="P:intracellular protein transport"/>
    <property type="evidence" value="ECO:0007669"/>
    <property type="project" value="InterPro"/>
</dbReference>
<name>A0A9N6WUA0_9CRUS</name>
<reference evidence="12" key="1">
    <citation type="submission" date="2021-04" db="EMBL/GenBank/DDBJ databases">
        <authorList>
            <person name="Cornetti L."/>
        </authorList>
    </citation>
    <scope>NUCLEOTIDE SEQUENCE</scope>
</reference>
<keyword evidence="4 10" id="KW-0812">Transmembrane</keyword>
<dbReference type="AlphaFoldDB" id="A0A9N6WUA0"/>
<evidence type="ECO:0000256" key="9">
    <source>
        <dbReference type="ARBA" id="ARBA00023136"/>
    </source>
</evidence>
<dbReference type="PANTHER" id="PTHR19957:SF83">
    <property type="entry name" value="SYNTAXIN-16"/>
    <property type="match status" value="1"/>
</dbReference>
<dbReference type="SUPFAM" id="SSF47661">
    <property type="entry name" value="t-snare proteins"/>
    <property type="match status" value="1"/>
</dbReference>
<evidence type="ECO:0000256" key="7">
    <source>
        <dbReference type="ARBA" id="ARBA00023034"/>
    </source>
</evidence>
<evidence type="ECO:0000256" key="10">
    <source>
        <dbReference type="SAM" id="Phobius"/>
    </source>
</evidence>
<evidence type="ECO:0000259" key="11">
    <source>
        <dbReference type="PROSITE" id="PS50192"/>
    </source>
</evidence>
<dbReference type="InterPro" id="IPR010989">
    <property type="entry name" value="SNARE"/>
</dbReference>
<dbReference type="Pfam" id="PF05739">
    <property type="entry name" value="SNARE"/>
    <property type="match status" value="1"/>
</dbReference>
<dbReference type="GO" id="GO:0048278">
    <property type="term" value="P:vesicle docking"/>
    <property type="evidence" value="ECO:0007669"/>
    <property type="project" value="TreeGrafter"/>
</dbReference>
<dbReference type="CDD" id="cd15845">
    <property type="entry name" value="SNARE_syntaxin16"/>
    <property type="match status" value="1"/>
</dbReference>
<keyword evidence="7" id="KW-0333">Golgi apparatus</keyword>
<accession>A0A9N6WUA0</accession>